<dbReference type="InterPro" id="IPR002156">
    <property type="entry name" value="RNaseH_domain"/>
</dbReference>
<evidence type="ECO:0000313" key="2">
    <source>
        <dbReference type="EMBL" id="BBH09553.1"/>
    </source>
</evidence>
<reference evidence="2" key="1">
    <citation type="journal article" date="2019" name="Science">
        <title>Mutation of a bHLH transcription factor allowed almond domestication.</title>
        <authorList>
            <person name="Sanchez-Perez R."/>
            <person name="Pavan S."/>
            <person name="Mazzeo R."/>
            <person name="Moldovan C."/>
            <person name="Aiese Cigliano R."/>
            <person name="Del Cueto J."/>
            <person name="Ricciardi F."/>
            <person name="Lotti C."/>
            <person name="Ricciardi L."/>
            <person name="Dicenta F."/>
            <person name="Lopez-Marques R.L."/>
            <person name="Lindberg Moller B."/>
        </authorList>
    </citation>
    <scope>NUCLEOTIDE SEQUENCE</scope>
</reference>
<sequence length="147" mass="16547">MFVFICWYIWKWRNDFIFNNAADLPFNSHELIINTARDWVKATTNIHPGVDIGVLKLNVDGSHKGSTGSIGAGRVIRDHAGHWIVGYSTNLRHGQILEAELWGLFFGLKLAVEKHLYDVIVEMDSSTTVMLMHNTEMIVVILLVVGG</sequence>
<dbReference type="GO" id="GO:0003676">
    <property type="term" value="F:nucleic acid binding"/>
    <property type="evidence" value="ECO:0007669"/>
    <property type="project" value="InterPro"/>
</dbReference>
<feature type="non-terminal residue" evidence="2">
    <location>
        <position position="147"/>
    </location>
</feature>
<proteinExistence type="predicted"/>
<dbReference type="SUPFAM" id="SSF53098">
    <property type="entry name" value="Ribonuclease H-like"/>
    <property type="match status" value="1"/>
</dbReference>
<gene>
    <name evidence="2" type="ORF">Prudu_022082</name>
</gene>
<name>A0A4Y1S0G7_PRUDU</name>
<dbReference type="EMBL" id="AP019304">
    <property type="protein sequence ID" value="BBH09553.1"/>
    <property type="molecule type" value="Genomic_DNA"/>
</dbReference>
<dbReference type="PANTHER" id="PTHR47723">
    <property type="entry name" value="OS05G0353850 PROTEIN"/>
    <property type="match status" value="1"/>
</dbReference>
<dbReference type="CDD" id="cd06222">
    <property type="entry name" value="RNase_H_like"/>
    <property type="match status" value="1"/>
</dbReference>
<evidence type="ECO:0000259" key="1">
    <source>
        <dbReference type="Pfam" id="PF13456"/>
    </source>
</evidence>
<dbReference type="Gene3D" id="3.30.420.10">
    <property type="entry name" value="Ribonuclease H-like superfamily/Ribonuclease H"/>
    <property type="match status" value="1"/>
</dbReference>
<dbReference type="Pfam" id="PF13456">
    <property type="entry name" value="RVT_3"/>
    <property type="match status" value="1"/>
</dbReference>
<dbReference type="AlphaFoldDB" id="A0A4Y1S0G7"/>
<dbReference type="InterPro" id="IPR012337">
    <property type="entry name" value="RNaseH-like_sf"/>
</dbReference>
<dbReference type="PANTHER" id="PTHR47723:SF19">
    <property type="entry name" value="POLYNUCLEOTIDYL TRANSFERASE, RIBONUCLEASE H-LIKE SUPERFAMILY PROTEIN"/>
    <property type="match status" value="1"/>
</dbReference>
<dbReference type="InterPro" id="IPR044730">
    <property type="entry name" value="RNase_H-like_dom_plant"/>
</dbReference>
<organism evidence="2">
    <name type="scientific">Prunus dulcis</name>
    <name type="common">Almond</name>
    <name type="synonym">Amygdalus dulcis</name>
    <dbReference type="NCBI Taxonomy" id="3755"/>
    <lineage>
        <taxon>Eukaryota</taxon>
        <taxon>Viridiplantae</taxon>
        <taxon>Streptophyta</taxon>
        <taxon>Embryophyta</taxon>
        <taxon>Tracheophyta</taxon>
        <taxon>Spermatophyta</taxon>
        <taxon>Magnoliopsida</taxon>
        <taxon>eudicotyledons</taxon>
        <taxon>Gunneridae</taxon>
        <taxon>Pentapetalae</taxon>
        <taxon>rosids</taxon>
        <taxon>fabids</taxon>
        <taxon>Rosales</taxon>
        <taxon>Rosaceae</taxon>
        <taxon>Amygdaloideae</taxon>
        <taxon>Amygdaleae</taxon>
        <taxon>Prunus</taxon>
    </lineage>
</organism>
<dbReference type="InterPro" id="IPR053151">
    <property type="entry name" value="RNase_H-like"/>
</dbReference>
<accession>A0A4Y1S0G7</accession>
<feature type="domain" description="RNase H type-1" evidence="1">
    <location>
        <begin position="58"/>
        <end position="136"/>
    </location>
</feature>
<protein>
    <submittedName>
        <fullName evidence="2">Cytochrome P450, family 72, subfamily A, polypeptide 8</fullName>
    </submittedName>
</protein>
<dbReference type="InterPro" id="IPR036397">
    <property type="entry name" value="RNaseH_sf"/>
</dbReference>
<dbReference type="GO" id="GO:0004523">
    <property type="term" value="F:RNA-DNA hybrid ribonuclease activity"/>
    <property type="evidence" value="ECO:0007669"/>
    <property type="project" value="InterPro"/>
</dbReference>